<dbReference type="PANTHER" id="PTHR43280:SF2">
    <property type="entry name" value="HTH-TYPE TRANSCRIPTIONAL REGULATOR EXSA"/>
    <property type="match status" value="1"/>
</dbReference>
<dbReference type="CDD" id="cd02208">
    <property type="entry name" value="cupin_RmlC-like"/>
    <property type="match status" value="1"/>
</dbReference>
<name>A0A329MS06_9BACL</name>
<dbReference type="InterPro" id="IPR009057">
    <property type="entry name" value="Homeodomain-like_sf"/>
</dbReference>
<dbReference type="Pfam" id="PF12833">
    <property type="entry name" value="HTH_18"/>
    <property type="match status" value="1"/>
</dbReference>
<dbReference type="Proteomes" id="UP000250369">
    <property type="component" value="Unassembled WGS sequence"/>
</dbReference>
<evidence type="ECO:0000313" key="6">
    <source>
        <dbReference type="Proteomes" id="UP000250369"/>
    </source>
</evidence>
<dbReference type="InterPro" id="IPR018062">
    <property type="entry name" value="HTH_AraC-typ_CS"/>
</dbReference>
<keyword evidence="3" id="KW-0804">Transcription</keyword>
<evidence type="ECO:0000256" key="2">
    <source>
        <dbReference type="ARBA" id="ARBA00023125"/>
    </source>
</evidence>
<dbReference type="Gene3D" id="1.10.10.60">
    <property type="entry name" value="Homeodomain-like"/>
    <property type="match status" value="2"/>
</dbReference>
<dbReference type="GO" id="GO:0003700">
    <property type="term" value="F:DNA-binding transcription factor activity"/>
    <property type="evidence" value="ECO:0007669"/>
    <property type="project" value="InterPro"/>
</dbReference>
<dbReference type="PROSITE" id="PS00041">
    <property type="entry name" value="HTH_ARAC_FAMILY_1"/>
    <property type="match status" value="1"/>
</dbReference>
<accession>A0A329MS06</accession>
<keyword evidence="6" id="KW-1185">Reference proteome</keyword>
<feature type="domain" description="HTH araC/xylS-type" evidence="4">
    <location>
        <begin position="187"/>
        <end position="285"/>
    </location>
</feature>
<dbReference type="PRINTS" id="PR00032">
    <property type="entry name" value="HTHARAC"/>
</dbReference>
<organism evidence="5 6">
    <name type="scientific">Paenibacillus contaminans</name>
    <dbReference type="NCBI Taxonomy" id="450362"/>
    <lineage>
        <taxon>Bacteria</taxon>
        <taxon>Bacillati</taxon>
        <taxon>Bacillota</taxon>
        <taxon>Bacilli</taxon>
        <taxon>Bacillales</taxon>
        <taxon>Paenibacillaceae</taxon>
        <taxon>Paenibacillus</taxon>
    </lineage>
</organism>
<comment type="caution">
    <text evidence="5">The sequence shown here is derived from an EMBL/GenBank/DDBJ whole genome shotgun (WGS) entry which is preliminary data.</text>
</comment>
<keyword evidence="2" id="KW-0238">DNA-binding</keyword>
<evidence type="ECO:0000256" key="3">
    <source>
        <dbReference type="ARBA" id="ARBA00023163"/>
    </source>
</evidence>
<dbReference type="InterPro" id="IPR020449">
    <property type="entry name" value="Tscrpt_reg_AraC-type_HTH"/>
</dbReference>
<dbReference type="SUPFAM" id="SSF53807">
    <property type="entry name" value="Helical backbone' metal receptor"/>
    <property type="match status" value="1"/>
</dbReference>
<proteinExistence type="predicted"/>
<dbReference type="EMBL" id="QMFB01000002">
    <property type="protein sequence ID" value="RAV22574.1"/>
    <property type="molecule type" value="Genomic_DNA"/>
</dbReference>
<dbReference type="Gene3D" id="3.40.50.1980">
    <property type="entry name" value="Nitrogenase molybdenum iron protein domain"/>
    <property type="match status" value="2"/>
</dbReference>
<evidence type="ECO:0000313" key="5">
    <source>
        <dbReference type="EMBL" id="RAV22574.1"/>
    </source>
</evidence>
<reference evidence="5 6" key="1">
    <citation type="journal article" date="2009" name="Int. J. Syst. Evol. Microbiol.">
        <title>Paenibacillus contaminans sp. nov., isolated from a contaminated laboratory plate.</title>
        <authorList>
            <person name="Chou J.H."/>
            <person name="Lee J.H."/>
            <person name="Lin M.C."/>
            <person name="Chang P.S."/>
            <person name="Arun A.B."/>
            <person name="Young C.C."/>
            <person name="Chen W.M."/>
        </authorList>
    </citation>
    <scope>NUCLEOTIDE SEQUENCE [LARGE SCALE GENOMIC DNA]</scope>
    <source>
        <strain evidence="5 6">CKOBP-6</strain>
    </source>
</reference>
<protein>
    <recommendedName>
        <fullName evidence="4">HTH araC/xylS-type domain-containing protein</fullName>
    </recommendedName>
</protein>
<dbReference type="PROSITE" id="PS01124">
    <property type="entry name" value="HTH_ARAC_FAMILY_2"/>
    <property type="match status" value="1"/>
</dbReference>
<dbReference type="InterPro" id="IPR018060">
    <property type="entry name" value="HTH_AraC"/>
</dbReference>
<sequence length="527" mass="60865">MIWWYFQSRGNQEMEASRHVEGNALRYTDTTEYKIDGRQSVHIEADKHALFGYVRKESVKITLKDGQTRRTGNASAGELFFVPAGCLCSIQNREEHASRIALIRFRWEGGTAPDRASSYKLYGFGMYTFKIPNIRSWVQDFLDDDGKREPAFYFLLHAHLYGMVHAFLVSLSKPKSVDEDSLTMYVEQMKQTMLARYHTAMDIEELARLSGASVSRFYQAFRSHTGLSPHKFITTVRLNESLRLLAGAPASIMEVAHAVGYPDELYFSRLFKKHMGISPSEYVTYAQIRIANLTPVFQGDLAVLGIVPVLSLKRGWMDEPEAYIKQIEQSRPELILTPPVTEEVYGALAEIAPVYMFKWKGRDWKERLTIISERIGIPTVADRWLAYYEIKAENARYHIRKQLKDEPYLLVGLFGTLFRVFGRQVKKMSDLFYDELQITSPDAVREIGFLDTFLLKELAELDCNHVIFLVPSSMPDEECRKLEEDWQSMDLNGCPRLVLFIRFDEPLLYNPSIHENMIDQIVKLLMH</sequence>
<dbReference type="PANTHER" id="PTHR43280">
    <property type="entry name" value="ARAC-FAMILY TRANSCRIPTIONAL REGULATOR"/>
    <property type="match status" value="1"/>
</dbReference>
<evidence type="ECO:0000259" key="4">
    <source>
        <dbReference type="PROSITE" id="PS01124"/>
    </source>
</evidence>
<dbReference type="SMART" id="SM00342">
    <property type="entry name" value="HTH_ARAC"/>
    <property type="match status" value="1"/>
</dbReference>
<dbReference type="AlphaFoldDB" id="A0A329MS06"/>
<gene>
    <name evidence="5" type="ORF">DQG23_06480</name>
</gene>
<keyword evidence="1" id="KW-0805">Transcription regulation</keyword>
<evidence type="ECO:0000256" key="1">
    <source>
        <dbReference type="ARBA" id="ARBA00023015"/>
    </source>
</evidence>
<dbReference type="GO" id="GO:0043565">
    <property type="term" value="F:sequence-specific DNA binding"/>
    <property type="evidence" value="ECO:0007669"/>
    <property type="project" value="InterPro"/>
</dbReference>
<dbReference type="SUPFAM" id="SSF46689">
    <property type="entry name" value="Homeodomain-like"/>
    <property type="match status" value="2"/>
</dbReference>